<dbReference type="Proteomes" id="UP000282574">
    <property type="component" value="Unassembled WGS sequence"/>
</dbReference>
<evidence type="ECO:0000313" key="2">
    <source>
        <dbReference type="Proteomes" id="UP000282574"/>
    </source>
</evidence>
<reference evidence="1 2" key="1">
    <citation type="journal article" date="2019" name="Genome Biol. Evol.">
        <title>Day and night: Metabolic profiles and evolutionary relationships of six axenic non-marine cyanobacteria.</title>
        <authorList>
            <person name="Will S.E."/>
            <person name="Henke P."/>
            <person name="Boedeker C."/>
            <person name="Huang S."/>
            <person name="Brinkmann H."/>
            <person name="Rohde M."/>
            <person name="Jarek M."/>
            <person name="Friedl T."/>
            <person name="Seufert S."/>
            <person name="Schumacher M."/>
            <person name="Overmann J."/>
            <person name="Neumann-Schaal M."/>
            <person name="Petersen J."/>
        </authorList>
    </citation>
    <scope>NUCLEOTIDE SEQUENCE [LARGE SCALE GENOMIC DNA]</scope>
    <source>
        <strain evidence="1 2">SAG 39.79</strain>
    </source>
</reference>
<comment type="caution">
    <text evidence="1">The sequence shown here is derived from an EMBL/GenBank/DDBJ whole genome shotgun (WGS) entry which is preliminary data.</text>
</comment>
<organism evidence="1 2">
    <name type="scientific">Chroococcidiopsis cubana SAG 39.79</name>
    <dbReference type="NCBI Taxonomy" id="388085"/>
    <lineage>
        <taxon>Bacteria</taxon>
        <taxon>Bacillati</taxon>
        <taxon>Cyanobacteriota</taxon>
        <taxon>Cyanophyceae</taxon>
        <taxon>Chroococcidiopsidales</taxon>
        <taxon>Chroococcidiopsidaceae</taxon>
        <taxon>Chroococcidiopsis</taxon>
    </lineage>
</organism>
<keyword evidence="2" id="KW-1185">Reference proteome</keyword>
<dbReference type="RefSeq" id="WP_181246586.1">
    <property type="nucleotide sequence ID" value="NZ_JAVKZF010000004.1"/>
</dbReference>
<proteinExistence type="predicted"/>
<sequence>MTQVEIEISVLSRCQCLERRLPDLETLLSEIEAWKKQRNQQKAKID</sequence>
<evidence type="ECO:0000313" key="1">
    <source>
        <dbReference type="EMBL" id="RUS94414.1"/>
    </source>
</evidence>
<gene>
    <name evidence="1" type="ORF">DSM107010_71860</name>
</gene>
<dbReference type="EMBL" id="RSCK01000208">
    <property type="protein sequence ID" value="RUS94414.1"/>
    <property type="molecule type" value="Genomic_DNA"/>
</dbReference>
<accession>A0AB37U8J7</accession>
<dbReference type="AlphaFoldDB" id="A0AB37U8J7"/>
<protein>
    <submittedName>
        <fullName evidence="1">Uncharacterized protein</fullName>
    </submittedName>
</protein>
<name>A0AB37U8J7_9CYAN</name>